<reference evidence="1 2" key="1">
    <citation type="submission" date="2018-06" db="EMBL/GenBank/DDBJ databases">
        <title>Azoarcus communis strain SWub3 genome.</title>
        <authorList>
            <person name="Zorraquino Salvo V."/>
            <person name="Toubiana D."/>
            <person name="Blumwald E."/>
        </authorList>
    </citation>
    <scope>NUCLEOTIDE SEQUENCE [LARGE SCALE GENOMIC DNA]</scope>
    <source>
        <strain evidence="1 2">SWub3</strain>
    </source>
</reference>
<sequence>MPHPKSINPLVDELVQSLSAEGRETFEERAGVMEFDGGENRELAEALALLDLLKRHPAALLDVDVFSITRDQVTQFLVCHRGRMTAERLRSVGYEVVKEVELSTVLQGHFNGLAMLSHPWAHKA</sequence>
<dbReference type="AlphaFoldDB" id="A0A323UU46"/>
<comment type="caution">
    <text evidence="1">The sequence shown here is derived from an EMBL/GenBank/DDBJ whole genome shotgun (WGS) entry which is preliminary data.</text>
</comment>
<gene>
    <name evidence="1" type="ORF">DNK49_13505</name>
</gene>
<protein>
    <submittedName>
        <fullName evidence="1">Uncharacterized protein</fullName>
    </submittedName>
</protein>
<dbReference type="Proteomes" id="UP000248259">
    <property type="component" value="Unassembled WGS sequence"/>
</dbReference>
<evidence type="ECO:0000313" key="1">
    <source>
        <dbReference type="EMBL" id="PZA16034.1"/>
    </source>
</evidence>
<proteinExistence type="predicted"/>
<evidence type="ECO:0000313" key="2">
    <source>
        <dbReference type="Proteomes" id="UP000248259"/>
    </source>
</evidence>
<organism evidence="1 2">
    <name type="scientific">Parazoarcus communis SWub3 = DSM 12120</name>
    <dbReference type="NCBI Taxonomy" id="1121029"/>
    <lineage>
        <taxon>Bacteria</taxon>
        <taxon>Pseudomonadati</taxon>
        <taxon>Pseudomonadota</taxon>
        <taxon>Betaproteobacteria</taxon>
        <taxon>Rhodocyclales</taxon>
        <taxon>Zoogloeaceae</taxon>
        <taxon>Parazoarcus</taxon>
    </lineage>
</organism>
<dbReference type="EMBL" id="QKOE01000009">
    <property type="protein sequence ID" value="PZA16034.1"/>
    <property type="molecule type" value="Genomic_DNA"/>
</dbReference>
<name>A0A323UU46_9RHOO</name>
<keyword evidence="2" id="KW-1185">Reference proteome</keyword>
<dbReference type="RefSeq" id="WP_110525402.1">
    <property type="nucleotide sequence ID" value="NZ_QKOE01000009.1"/>
</dbReference>
<accession>A0A323UU46</accession>